<feature type="transmembrane region" description="Helical" evidence="6">
    <location>
        <begin position="117"/>
        <end position="138"/>
    </location>
</feature>
<dbReference type="Pfam" id="PF01810">
    <property type="entry name" value="LysE"/>
    <property type="match status" value="1"/>
</dbReference>
<keyword evidence="2" id="KW-1003">Cell membrane</keyword>
<dbReference type="InterPro" id="IPR001123">
    <property type="entry name" value="LeuE-type"/>
</dbReference>
<dbReference type="GO" id="GO:0006865">
    <property type="term" value="P:amino acid transport"/>
    <property type="evidence" value="ECO:0007669"/>
    <property type="project" value="InterPro"/>
</dbReference>
<keyword evidence="5 6" id="KW-0472">Membrane</keyword>
<reference evidence="7 8" key="1">
    <citation type="journal article" date="2018" name="Environ. Microbiol.">
        <title>Novel energy conservation strategies and behaviour of Pelotomaculum schinkii driving syntrophic propionate catabolism.</title>
        <authorList>
            <person name="Hidalgo-Ahumada C.A.P."/>
            <person name="Nobu M.K."/>
            <person name="Narihiro T."/>
            <person name="Tamaki H."/>
            <person name="Liu W.T."/>
            <person name="Kamagata Y."/>
            <person name="Stams A.J.M."/>
            <person name="Imachi H."/>
            <person name="Sousa D.Z."/>
        </authorList>
    </citation>
    <scope>NUCLEOTIDE SEQUENCE [LARGE SCALE GENOMIC DNA]</scope>
    <source>
        <strain evidence="7 8">HH</strain>
    </source>
</reference>
<keyword evidence="8" id="KW-1185">Reference proteome</keyword>
<feature type="transmembrane region" description="Helical" evidence="6">
    <location>
        <begin position="187"/>
        <end position="207"/>
    </location>
</feature>
<feature type="transmembrane region" description="Helical" evidence="6">
    <location>
        <begin position="71"/>
        <end position="92"/>
    </location>
</feature>
<keyword evidence="3 6" id="KW-0812">Transmembrane</keyword>
<keyword evidence="4 6" id="KW-1133">Transmembrane helix</keyword>
<sequence length="213" mass="23041">MIIHPLALGTAAGFLLSLPPDSGAMEAVNRGLQRGFLSSFLVGLGNITGDTLCYGALLFGFTLYFDRFTFLRFYVILACFFFLFLVGLYYLLGSRSPAGKWLKGRVKYVAIWFNNPYLFGLASSLFTPSTLILTAPFLGMLVGSGTLQEVALLLSGFTLGGAVWSALLALMSAVIGHRLGNSIKDLVRKAAGLCYLLTGLVGVYFAMMEMIRA</sequence>
<dbReference type="Proteomes" id="UP000298324">
    <property type="component" value="Unassembled WGS sequence"/>
</dbReference>
<evidence type="ECO:0000256" key="4">
    <source>
        <dbReference type="ARBA" id="ARBA00022989"/>
    </source>
</evidence>
<accession>A0A4Y7R9L8</accession>
<comment type="caution">
    <text evidence="7">The sequence shown here is derived from an EMBL/GenBank/DDBJ whole genome shotgun (WGS) entry which is preliminary data.</text>
</comment>
<evidence type="ECO:0000256" key="3">
    <source>
        <dbReference type="ARBA" id="ARBA00022692"/>
    </source>
</evidence>
<protein>
    <submittedName>
        <fullName evidence="7">LysE type translocator</fullName>
    </submittedName>
</protein>
<evidence type="ECO:0000256" key="6">
    <source>
        <dbReference type="SAM" id="Phobius"/>
    </source>
</evidence>
<feature type="transmembrane region" description="Helical" evidence="6">
    <location>
        <begin position="40"/>
        <end position="64"/>
    </location>
</feature>
<name>A0A4Y7R9L8_9FIRM</name>
<comment type="subcellular location">
    <subcellularLocation>
        <location evidence="1">Cell membrane</location>
        <topology evidence="1">Multi-pass membrane protein</topology>
    </subcellularLocation>
</comment>
<dbReference type="EMBL" id="QFGA01000002">
    <property type="protein sequence ID" value="TEB05383.1"/>
    <property type="molecule type" value="Genomic_DNA"/>
</dbReference>
<organism evidence="7 8">
    <name type="scientific">Pelotomaculum schinkii</name>
    <dbReference type="NCBI Taxonomy" id="78350"/>
    <lineage>
        <taxon>Bacteria</taxon>
        <taxon>Bacillati</taxon>
        <taxon>Bacillota</taxon>
        <taxon>Clostridia</taxon>
        <taxon>Eubacteriales</taxon>
        <taxon>Desulfotomaculaceae</taxon>
        <taxon>Pelotomaculum</taxon>
    </lineage>
</organism>
<evidence type="ECO:0000256" key="5">
    <source>
        <dbReference type="ARBA" id="ARBA00023136"/>
    </source>
</evidence>
<dbReference type="RefSeq" id="WP_190240454.1">
    <property type="nucleotide sequence ID" value="NZ_QFGA01000002.1"/>
</dbReference>
<evidence type="ECO:0000313" key="8">
    <source>
        <dbReference type="Proteomes" id="UP000298324"/>
    </source>
</evidence>
<gene>
    <name evidence="7" type="ORF">Psch_02424</name>
</gene>
<evidence type="ECO:0000313" key="7">
    <source>
        <dbReference type="EMBL" id="TEB05383.1"/>
    </source>
</evidence>
<dbReference type="AlphaFoldDB" id="A0A4Y7R9L8"/>
<feature type="transmembrane region" description="Helical" evidence="6">
    <location>
        <begin position="150"/>
        <end position="175"/>
    </location>
</feature>
<evidence type="ECO:0000256" key="2">
    <source>
        <dbReference type="ARBA" id="ARBA00022475"/>
    </source>
</evidence>
<evidence type="ECO:0000256" key="1">
    <source>
        <dbReference type="ARBA" id="ARBA00004651"/>
    </source>
</evidence>
<dbReference type="GO" id="GO:0005886">
    <property type="term" value="C:plasma membrane"/>
    <property type="evidence" value="ECO:0007669"/>
    <property type="project" value="UniProtKB-SubCell"/>
</dbReference>
<proteinExistence type="predicted"/>